<feature type="signal peptide" evidence="2">
    <location>
        <begin position="1"/>
        <end position="27"/>
    </location>
</feature>
<evidence type="ECO:0000256" key="2">
    <source>
        <dbReference type="SAM" id="SignalP"/>
    </source>
</evidence>
<keyword evidence="4" id="KW-1185">Reference proteome</keyword>
<protein>
    <submittedName>
        <fullName evidence="3">TolC family protein SilC</fullName>
    </submittedName>
</protein>
<accession>A0ABQ6PGV7</accession>
<keyword evidence="2" id="KW-0732">Signal</keyword>
<organism evidence="3 4">
    <name type="scientific">Francisella sciaenopsi</name>
    <dbReference type="NCBI Taxonomy" id="3055034"/>
    <lineage>
        <taxon>Bacteria</taxon>
        <taxon>Pseudomonadati</taxon>
        <taxon>Pseudomonadota</taxon>
        <taxon>Gammaproteobacteria</taxon>
        <taxon>Thiotrichales</taxon>
        <taxon>Francisellaceae</taxon>
        <taxon>Francisella</taxon>
    </lineage>
</organism>
<evidence type="ECO:0000313" key="3">
    <source>
        <dbReference type="EMBL" id="GMN90187.1"/>
    </source>
</evidence>
<sequence>MTTMIKNKIILLASITTTLLISSCSFFDPKYEKPEVKAPALWNSQDKNIGITKNWNLTKIAWWREFHDPVLNNLITTALKDNNKLQVSIGNVLQANAEINKANYGWLPTASVGGGGFVAQAFDINSNSSIPQLNNVGTQTASGSLVGIIPSYTINIARQFKLGEISRLSKKMQVNLKNTTRLSIISQVSAAYFSLITAQEQLKLQTQMVNQLELLFYYAENQRKLGATSPMLEEVIRQQLETQKGKVAMIKNDIVHFQNTLKILMGRNPGKIVTTRTLNEINADIKVPVNMPSQVLENRPDVAIAEYKLQTANANIGLARSQFFPSIDLTGAFGNATLALGELATMNAWAWAAQAVAAVPIFNMSILADSDKAKAQFYQAYYDYINTLQQAFQDVDDTLSERSANEKNYTKQTVSLKSTEKQESIFSKKYSSGAISKAQYTGITLNVLYQQMQVNQAKLKSLISIVNLYQALGAGYNVDNYIDPHYDHPAFDK</sequence>
<name>A0ABQ6PGV7_9GAMM</name>
<evidence type="ECO:0000256" key="1">
    <source>
        <dbReference type="ARBA" id="ARBA00007613"/>
    </source>
</evidence>
<dbReference type="PROSITE" id="PS51257">
    <property type="entry name" value="PROKAR_LIPOPROTEIN"/>
    <property type="match status" value="1"/>
</dbReference>
<comment type="caution">
    <text evidence="3">The sequence shown here is derived from an EMBL/GenBank/DDBJ whole genome shotgun (WGS) entry which is preliminary data.</text>
</comment>
<reference evidence="3 4" key="1">
    <citation type="journal article" date="2024" name="Dis. Aquat. Organ.">
        <title>Francisella sciaenopsi sp. nov. isolated from diseased red drum Sciaenops ocellatus in Florida, USA.</title>
        <authorList>
            <person name="Kawahara M."/>
            <person name="Cody T.T."/>
            <person name="Yanong R.P.E."/>
            <person name="Henderson E."/>
            <person name="Yazdi Z."/>
            <person name="Soto E."/>
        </authorList>
    </citation>
    <scope>NUCLEOTIDE SEQUENCE [LARGE SCALE GENOMIC DNA]</scope>
    <source>
        <strain evidence="3 4">R22-20-7</strain>
    </source>
</reference>
<dbReference type="InterPro" id="IPR003423">
    <property type="entry name" value="OMP_efflux"/>
</dbReference>
<evidence type="ECO:0000313" key="4">
    <source>
        <dbReference type="Proteomes" id="UP001628164"/>
    </source>
</evidence>
<dbReference type="SUPFAM" id="SSF56954">
    <property type="entry name" value="Outer membrane efflux proteins (OEP)"/>
    <property type="match status" value="1"/>
</dbReference>
<dbReference type="EMBL" id="BTHG01000007">
    <property type="protein sequence ID" value="GMN90187.1"/>
    <property type="molecule type" value="Genomic_DNA"/>
</dbReference>
<dbReference type="Proteomes" id="UP001628164">
    <property type="component" value="Unassembled WGS sequence"/>
</dbReference>
<dbReference type="Gene3D" id="2.20.200.10">
    <property type="entry name" value="Outer membrane efflux proteins (OEP)"/>
    <property type="match status" value="1"/>
</dbReference>
<comment type="similarity">
    <text evidence="1">Belongs to the outer membrane factor (OMF) (TC 1.B.17) family.</text>
</comment>
<dbReference type="InterPro" id="IPR010131">
    <property type="entry name" value="MdtP/NodT-like"/>
</dbReference>
<dbReference type="Pfam" id="PF02321">
    <property type="entry name" value="OEP"/>
    <property type="match status" value="2"/>
</dbReference>
<feature type="chain" id="PRO_5047519754" evidence="2">
    <location>
        <begin position="28"/>
        <end position="493"/>
    </location>
</feature>
<dbReference type="PANTHER" id="PTHR30203:SF32">
    <property type="entry name" value="CATION EFFLUX SYSTEM PROTEIN CUSC"/>
    <property type="match status" value="1"/>
</dbReference>
<dbReference type="PANTHER" id="PTHR30203">
    <property type="entry name" value="OUTER MEMBRANE CATION EFFLUX PROTEIN"/>
    <property type="match status" value="1"/>
</dbReference>
<gene>
    <name evidence="3" type="primary">silC_2</name>
    <name evidence="3" type="ORF">fsci_16750</name>
</gene>
<proteinExistence type="inferred from homology"/>
<dbReference type="Gene3D" id="1.20.1600.10">
    <property type="entry name" value="Outer membrane efflux proteins (OEP)"/>
    <property type="match status" value="1"/>
</dbReference>